<dbReference type="Gene3D" id="3.40.50.150">
    <property type="entry name" value="Vaccinia Virus protein VP39"/>
    <property type="match status" value="2"/>
</dbReference>
<proteinExistence type="predicted"/>
<gene>
    <name evidence="4" type="ORF">DEO45_00120</name>
</gene>
<evidence type="ECO:0000256" key="1">
    <source>
        <dbReference type="ARBA" id="ARBA00022603"/>
    </source>
</evidence>
<evidence type="ECO:0000313" key="4">
    <source>
        <dbReference type="EMBL" id="RCS31563.1"/>
    </source>
</evidence>
<dbReference type="Proteomes" id="UP000252387">
    <property type="component" value="Unassembled WGS sequence"/>
</dbReference>
<keyword evidence="5" id="KW-1185">Reference proteome</keyword>
<dbReference type="PROSITE" id="PS01261">
    <property type="entry name" value="UPF0020"/>
    <property type="match status" value="1"/>
</dbReference>
<dbReference type="InterPro" id="IPR053943">
    <property type="entry name" value="RlmKL-like_Mtase_CS"/>
</dbReference>
<evidence type="ECO:0000256" key="2">
    <source>
        <dbReference type="ARBA" id="ARBA00022679"/>
    </source>
</evidence>
<keyword evidence="1 4" id="KW-0489">Methyltransferase</keyword>
<dbReference type="GO" id="GO:0005737">
    <property type="term" value="C:cytoplasm"/>
    <property type="evidence" value="ECO:0007669"/>
    <property type="project" value="TreeGrafter"/>
</dbReference>
<keyword evidence="2" id="KW-0808">Transferase</keyword>
<dbReference type="GO" id="GO:0032259">
    <property type="term" value="P:methylation"/>
    <property type="evidence" value="ECO:0007669"/>
    <property type="project" value="UniProtKB-KW"/>
</dbReference>
<dbReference type="PANTHER" id="PTHR13370">
    <property type="entry name" value="RNA METHYLASE-RELATED"/>
    <property type="match status" value="1"/>
</dbReference>
<reference evidence="4 5" key="1">
    <citation type="submission" date="2018-05" db="EMBL/GenBank/DDBJ databases">
        <title>Draft genome sequence of Rhodanobacter denitrificans Yn1 isolated from gold copper mine.</title>
        <authorList>
            <person name="Yang N."/>
            <person name="Mazhar H.S."/>
            <person name="Rensing C."/>
        </authorList>
    </citation>
    <scope>NUCLEOTIDE SEQUENCE [LARGE SCALE GENOMIC DNA]</scope>
    <source>
        <strain evidence="4 5">Yn1</strain>
    </source>
</reference>
<name>A0A368KLI3_9GAMM</name>
<feature type="domain" description="Ribosomal RNA large subunit methyltransferase K/L-like methyltransferase" evidence="3">
    <location>
        <begin position="95"/>
        <end position="149"/>
    </location>
</feature>
<comment type="caution">
    <text evidence="4">The sequence shown here is derived from an EMBL/GenBank/DDBJ whole genome shotgun (WGS) entry which is preliminary data.</text>
</comment>
<dbReference type="AlphaFoldDB" id="A0A368KLI3"/>
<organism evidence="4 5">
    <name type="scientific">Rhodanobacter denitrificans</name>
    <dbReference type="NCBI Taxonomy" id="666685"/>
    <lineage>
        <taxon>Bacteria</taxon>
        <taxon>Pseudomonadati</taxon>
        <taxon>Pseudomonadota</taxon>
        <taxon>Gammaproteobacteria</taxon>
        <taxon>Lysobacterales</taxon>
        <taxon>Rhodanobacteraceae</taxon>
        <taxon>Rhodanobacter</taxon>
    </lineage>
</organism>
<dbReference type="InterPro" id="IPR000241">
    <property type="entry name" value="RlmKL-like_Mtase"/>
</dbReference>
<dbReference type="GO" id="GO:0008168">
    <property type="term" value="F:methyltransferase activity"/>
    <property type="evidence" value="ECO:0007669"/>
    <property type="project" value="UniProtKB-KW"/>
</dbReference>
<dbReference type="InterPro" id="IPR029063">
    <property type="entry name" value="SAM-dependent_MTases_sf"/>
</dbReference>
<protein>
    <submittedName>
        <fullName evidence="4">DNA methylase</fullName>
    </submittedName>
</protein>
<dbReference type="RefSeq" id="WP_114340301.1">
    <property type="nucleotide sequence ID" value="NZ_QFWQ01000001.1"/>
</dbReference>
<dbReference type="SUPFAM" id="SSF53335">
    <property type="entry name" value="S-adenosyl-L-methionine-dependent methyltransferases"/>
    <property type="match status" value="1"/>
</dbReference>
<evidence type="ECO:0000259" key="3">
    <source>
        <dbReference type="Pfam" id="PF01170"/>
    </source>
</evidence>
<dbReference type="EMBL" id="QFWQ01000001">
    <property type="protein sequence ID" value="RCS31563.1"/>
    <property type="molecule type" value="Genomic_DNA"/>
</dbReference>
<dbReference type="OrthoDB" id="9816043at2"/>
<sequence>MELVRHGYNYYPYELELANREARVLFPNARFTETDKGIRLAGKVDSAIADRLVYYSAIKSGETTVRTLQGKLERINGAEPRRQATRYSAHGLHEYKGKFNPQIARAILNILDIPVGAHVIDPFCGSGTSLLECAHLGMTAIGTDINPLAVFIANAKIEALRLPKGRLEKELSNVLENFKVARVSKPTDEAGEARATYLAAWFDDAILRVIERLRSAIERADPGCAPAFLAVASNLLRDYSHQDPVDLRIRRRKSPLPNVSFIDAFEETALAFIGKLEETKKVLPRLRGAGKAWLHDSRQLDSATFLNGQKFDCALTSPPYATALPYIDTQRLSLVWLGLAQPSEIAPLESRLVGSREVRDKKQALTALKNNGAELPAAQAQYCVELQEALTDADGFRRRAVPLLLYRYFAGMASVFQTLRPNMKSGAPFALIVGTNHTVLSGKRFDIDTPQHLAELAAANGWVHEESVPLQIYHRYGYHTGNAVTGEAMVIVRAK</sequence>
<dbReference type="PANTHER" id="PTHR13370:SF3">
    <property type="entry name" value="TRNA (GUANINE(10)-N2)-METHYLTRANSFERASE HOMOLOG"/>
    <property type="match status" value="1"/>
</dbReference>
<evidence type="ECO:0000313" key="5">
    <source>
        <dbReference type="Proteomes" id="UP000252387"/>
    </source>
</evidence>
<accession>A0A368KLI3</accession>
<dbReference type="Pfam" id="PF01170">
    <property type="entry name" value="UPF0020"/>
    <property type="match status" value="1"/>
</dbReference>